<feature type="compositionally biased region" description="Gly residues" evidence="1">
    <location>
        <begin position="691"/>
        <end position="701"/>
    </location>
</feature>
<dbReference type="VEuPathDB" id="CryptoDB:Cvel_15095"/>
<accession>A0A0G4F4K6</accession>
<gene>
    <name evidence="2" type="ORF">Cvel_15095</name>
</gene>
<dbReference type="PANTHER" id="PTHR35478">
    <property type="entry name" value="ZINC FINGER FYVE DOMAIN PROTEIN"/>
    <property type="match status" value="1"/>
</dbReference>
<dbReference type="EMBL" id="CDMZ01000113">
    <property type="protein sequence ID" value="CEM06992.1"/>
    <property type="molecule type" value="Genomic_DNA"/>
</dbReference>
<name>A0A0G4F4K6_9ALVE</name>
<evidence type="ECO:0000256" key="1">
    <source>
        <dbReference type="SAM" id="MobiDB-lite"/>
    </source>
</evidence>
<feature type="region of interest" description="Disordered" evidence="1">
    <location>
        <begin position="481"/>
        <end position="511"/>
    </location>
</feature>
<feature type="region of interest" description="Disordered" evidence="1">
    <location>
        <begin position="293"/>
        <end position="351"/>
    </location>
</feature>
<feature type="region of interest" description="Disordered" evidence="1">
    <location>
        <begin position="544"/>
        <end position="569"/>
    </location>
</feature>
<feature type="compositionally biased region" description="Basic and acidic residues" evidence="1">
    <location>
        <begin position="498"/>
        <end position="511"/>
    </location>
</feature>
<feature type="region of interest" description="Disordered" evidence="1">
    <location>
        <begin position="603"/>
        <end position="706"/>
    </location>
</feature>
<sequence>MPARTEDPFEGARCKFLLKRDLDRILTVLCNYLALGQFELARALLLQIAKRSFETAVRILSVILWYGPPPTFLCSVSVPSSAHLQWLCYIEYCSLLEDRQETEDALPSWLVKRLEFDVLLAQALLDCAAHGTVCLTADVASELRLYHATLVDALCTSTATDGEDTVHPSPSPPAYPDFPPGFAGMGLQGYSSGPPKQWTIPALRLLPVPGLPLPVSMCLLPGQSVRGVSSAGAETDREREREREGDPWGTSGFGLLHLSSRAVHQLSALVNSQPLLGHALCAALVPSVNSVMSYSNSESSTRGPPDLFSLHGEDETGSKNKNKRRETGERDQRGTGKLGGDGLTRPVHANADPSTLRYAAHLASSRRSARMEMGKARALADGGGIASQVQPQTALSLLLASTLEQMHVALVASSLTHSLSLSLSAPPHLPPFPLQLQRHKLGGMRKGSAVVWRYLSFLNLRKAALPIFLGAGLGPLHQALPPILQFPPDPSDHQQQQSKDRDRGGMQTEHKEHLQLQCSLPILELLAVLALLFDDSQGQGAVGGSRTLLQGGPGSMHAHGGSGPGAGGAMSNRALFHSLTQRLAVLTGAHSTRHEALLSRLAQATAAGGPEEERERPGEGGRGHFQGGDGPPIYGNSASPSPPGTVPGGVPVGPPGLGGRGRSGRETGEESFGDGSLLGWLLGGKRDGLQYGEGGETGTGSSGLVVTPDSAREIMGTLVTALQKPSARPR</sequence>
<proteinExistence type="predicted"/>
<dbReference type="AlphaFoldDB" id="A0A0G4F4K6"/>
<dbReference type="PANTHER" id="PTHR35478:SF1">
    <property type="entry name" value="ZINC FINGER FYVE DOMAIN-CONTAINING PROTEIN 26"/>
    <property type="match status" value="1"/>
</dbReference>
<feature type="compositionally biased region" description="Basic and acidic residues" evidence="1">
    <location>
        <begin position="611"/>
        <end position="622"/>
    </location>
</feature>
<feature type="region of interest" description="Disordered" evidence="1">
    <location>
        <begin position="227"/>
        <end position="249"/>
    </location>
</feature>
<evidence type="ECO:0000313" key="2">
    <source>
        <dbReference type="EMBL" id="CEM06992.1"/>
    </source>
</evidence>
<reference evidence="2" key="1">
    <citation type="submission" date="2014-11" db="EMBL/GenBank/DDBJ databases">
        <authorList>
            <person name="Otto D Thomas"/>
            <person name="Naeem Raeece"/>
        </authorList>
    </citation>
    <scope>NUCLEOTIDE SEQUENCE</scope>
</reference>
<feature type="compositionally biased region" description="Basic and acidic residues" evidence="1">
    <location>
        <begin position="325"/>
        <end position="334"/>
    </location>
</feature>
<feature type="compositionally biased region" description="Gly residues" evidence="1">
    <location>
        <begin position="646"/>
        <end position="661"/>
    </location>
</feature>
<feature type="compositionally biased region" description="Basic and acidic residues" evidence="1">
    <location>
        <begin position="234"/>
        <end position="246"/>
    </location>
</feature>
<protein>
    <submittedName>
        <fullName evidence="2">Uncharacterized protein</fullName>
    </submittedName>
</protein>
<organism evidence="2">
    <name type="scientific">Chromera velia CCMP2878</name>
    <dbReference type="NCBI Taxonomy" id="1169474"/>
    <lineage>
        <taxon>Eukaryota</taxon>
        <taxon>Sar</taxon>
        <taxon>Alveolata</taxon>
        <taxon>Colpodellida</taxon>
        <taxon>Chromeraceae</taxon>
        <taxon>Chromera</taxon>
    </lineage>
</organism>